<evidence type="ECO:0000259" key="14">
    <source>
        <dbReference type="Pfam" id="PF08245"/>
    </source>
</evidence>
<keyword evidence="9 10" id="KW-0961">Cell wall biogenesis/degradation</keyword>
<dbReference type="GO" id="GO:0005524">
    <property type="term" value="F:ATP binding"/>
    <property type="evidence" value="ECO:0007669"/>
    <property type="project" value="UniProtKB-UniRule"/>
</dbReference>
<evidence type="ECO:0000259" key="13">
    <source>
        <dbReference type="Pfam" id="PF02875"/>
    </source>
</evidence>
<dbReference type="Pfam" id="PF02875">
    <property type="entry name" value="Mur_ligase_C"/>
    <property type="match status" value="1"/>
</dbReference>
<evidence type="ECO:0000256" key="5">
    <source>
        <dbReference type="ARBA" id="ARBA00022840"/>
    </source>
</evidence>
<dbReference type="InterPro" id="IPR013221">
    <property type="entry name" value="Mur_ligase_cen"/>
</dbReference>
<proteinExistence type="inferred from homology"/>
<comment type="caution">
    <text evidence="15">The sequence shown here is derived from an EMBL/GenBank/DDBJ whole genome shotgun (WGS) entry which is preliminary data.</text>
</comment>
<dbReference type="InterPro" id="IPR004101">
    <property type="entry name" value="Mur_ligase_C"/>
</dbReference>
<dbReference type="InterPro" id="IPR036615">
    <property type="entry name" value="Mur_ligase_C_dom_sf"/>
</dbReference>
<dbReference type="InterPro" id="IPR000713">
    <property type="entry name" value="Mur_ligase_N"/>
</dbReference>
<accession>A0A840VK87</accession>
<dbReference type="GO" id="GO:0008360">
    <property type="term" value="P:regulation of cell shape"/>
    <property type="evidence" value="ECO:0007669"/>
    <property type="project" value="UniProtKB-KW"/>
</dbReference>
<organism evidence="15 16">
    <name type="scientific">Acidocella aromatica</name>
    <dbReference type="NCBI Taxonomy" id="1303579"/>
    <lineage>
        <taxon>Bacteria</taxon>
        <taxon>Pseudomonadati</taxon>
        <taxon>Pseudomonadota</taxon>
        <taxon>Alphaproteobacteria</taxon>
        <taxon>Acetobacterales</taxon>
        <taxon>Acidocellaceae</taxon>
        <taxon>Acidocella</taxon>
    </lineage>
</organism>
<comment type="function">
    <text evidence="10 11">Involved in cell wall formation. Catalyzes the final step in the synthesis of UDP-N-acetylmuramoyl-pentapeptide, the precursor of murein.</text>
</comment>
<keyword evidence="1 10" id="KW-0963">Cytoplasm</keyword>
<dbReference type="InterPro" id="IPR005863">
    <property type="entry name" value="UDP-N-AcMur_synth"/>
</dbReference>
<comment type="pathway">
    <text evidence="10 11">Cell wall biogenesis; peptidoglycan biosynthesis.</text>
</comment>
<dbReference type="Gene3D" id="3.40.1190.10">
    <property type="entry name" value="Mur-like, catalytic domain"/>
    <property type="match status" value="1"/>
</dbReference>
<dbReference type="GO" id="GO:0005737">
    <property type="term" value="C:cytoplasm"/>
    <property type="evidence" value="ECO:0007669"/>
    <property type="project" value="UniProtKB-SubCell"/>
</dbReference>
<keyword evidence="2 10" id="KW-0436">Ligase</keyword>
<comment type="subcellular location">
    <subcellularLocation>
        <location evidence="10 11">Cytoplasm</location>
    </subcellularLocation>
</comment>
<dbReference type="Pfam" id="PF08245">
    <property type="entry name" value="Mur_ligase_M"/>
    <property type="match status" value="1"/>
</dbReference>
<dbReference type="Gene3D" id="3.90.190.20">
    <property type="entry name" value="Mur ligase, C-terminal domain"/>
    <property type="match status" value="1"/>
</dbReference>
<evidence type="ECO:0000313" key="16">
    <source>
        <dbReference type="Proteomes" id="UP000553706"/>
    </source>
</evidence>
<evidence type="ECO:0000256" key="2">
    <source>
        <dbReference type="ARBA" id="ARBA00022598"/>
    </source>
</evidence>
<dbReference type="AlphaFoldDB" id="A0A840VK87"/>
<dbReference type="Gene3D" id="3.40.1390.10">
    <property type="entry name" value="MurE/MurF, N-terminal domain"/>
    <property type="match status" value="1"/>
</dbReference>
<name>A0A840VK87_9PROT</name>
<evidence type="ECO:0000256" key="6">
    <source>
        <dbReference type="ARBA" id="ARBA00022960"/>
    </source>
</evidence>
<comment type="catalytic activity">
    <reaction evidence="10 11">
        <text>D-alanyl-D-alanine + UDP-N-acetyl-alpha-D-muramoyl-L-alanyl-gamma-D-glutamyl-meso-2,6-diaminopimelate + ATP = UDP-N-acetyl-alpha-D-muramoyl-L-alanyl-gamma-D-glutamyl-meso-2,6-diaminopimeloyl-D-alanyl-D-alanine + ADP + phosphate + H(+)</text>
        <dbReference type="Rhea" id="RHEA:28374"/>
        <dbReference type="ChEBI" id="CHEBI:15378"/>
        <dbReference type="ChEBI" id="CHEBI:30616"/>
        <dbReference type="ChEBI" id="CHEBI:43474"/>
        <dbReference type="ChEBI" id="CHEBI:57822"/>
        <dbReference type="ChEBI" id="CHEBI:61386"/>
        <dbReference type="ChEBI" id="CHEBI:83905"/>
        <dbReference type="ChEBI" id="CHEBI:456216"/>
        <dbReference type="EC" id="6.3.2.10"/>
    </reaction>
</comment>
<feature type="domain" description="Mur ligase C-terminal" evidence="13">
    <location>
        <begin position="322"/>
        <end position="427"/>
    </location>
</feature>
<keyword evidence="5 10" id="KW-0067">ATP-binding</keyword>
<dbReference type="PANTHER" id="PTHR43024:SF1">
    <property type="entry name" value="UDP-N-ACETYLMURAMOYL-TRIPEPTIDE--D-ALANYL-D-ALANINE LIGASE"/>
    <property type="match status" value="1"/>
</dbReference>
<feature type="domain" description="Mur ligase central" evidence="14">
    <location>
        <begin position="98"/>
        <end position="282"/>
    </location>
</feature>
<dbReference type="GO" id="GO:0047480">
    <property type="term" value="F:UDP-N-acetylmuramoyl-tripeptide-D-alanyl-D-alanine ligase activity"/>
    <property type="evidence" value="ECO:0007669"/>
    <property type="project" value="UniProtKB-UniRule"/>
</dbReference>
<dbReference type="Pfam" id="PF01225">
    <property type="entry name" value="Mur_ligase"/>
    <property type="match status" value="1"/>
</dbReference>
<keyword evidence="7 10" id="KW-0573">Peptidoglycan synthesis</keyword>
<evidence type="ECO:0000256" key="3">
    <source>
        <dbReference type="ARBA" id="ARBA00022618"/>
    </source>
</evidence>
<keyword evidence="6 10" id="KW-0133">Cell shape</keyword>
<evidence type="ECO:0000256" key="9">
    <source>
        <dbReference type="ARBA" id="ARBA00023316"/>
    </source>
</evidence>
<dbReference type="SUPFAM" id="SSF53623">
    <property type="entry name" value="MurD-like peptide ligases, catalytic domain"/>
    <property type="match status" value="1"/>
</dbReference>
<dbReference type="HAMAP" id="MF_02019">
    <property type="entry name" value="MurF"/>
    <property type="match status" value="1"/>
</dbReference>
<dbReference type="RefSeq" id="WP_183264936.1">
    <property type="nucleotide sequence ID" value="NZ_JACHFJ010000001.1"/>
</dbReference>
<dbReference type="GO" id="GO:0009252">
    <property type="term" value="P:peptidoglycan biosynthetic process"/>
    <property type="evidence" value="ECO:0007669"/>
    <property type="project" value="UniProtKB-UniRule"/>
</dbReference>
<dbReference type="PANTHER" id="PTHR43024">
    <property type="entry name" value="UDP-N-ACETYLMURAMOYL-TRIPEPTIDE--D-ALANYL-D-ALANINE LIGASE"/>
    <property type="match status" value="1"/>
</dbReference>
<evidence type="ECO:0000256" key="4">
    <source>
        <dbReference type="ARBA" id="ARBA00022741"/>
    </source>
</evidence>
<dbReference type="NCBIfam" id="TIGR01143">
    <property type="entry name" value="murF"/>
    <property type="match status" value="1"/>
</dbReference>
<dbReference type="SUPFAM" id="SSF63418">
    <property type="entry name" value="MurE/MurF N-terminal domain"/>
    <property type="match status" value="1"/>
</dbReference>
<feature type="domain" description="Mur ligase N-terminal catalytic" evidence="12">
    <location>
        <begin position="20"/>
        <end position="66"/>
    </location>
</feature>
<keyword evidence="16" id="KW-1185">Reference proteome</keyword>
<dbReference type="SUPFAM" id="SSF53244">
    <property type="entry name" value="MurD-like peptide ligases, peptide-binding domain"/>
    <property type="match status" value="1"/>
</dbReference>
<protein>
    <recommendedName>
        <fullName evidence="10 11">UDP-N-acetylmuramoyl-tripeptide--D-alanyl-D-alanine ligase</fullName>
        <ecNumber evidence="10 11">6.3.2.10</ecNumber>
    </recommendedName>
    <alternativeName>
        <fullName evidence="10">D-alanyl-D-alanine-adding enzyme</fullName>
    </alternativeName>
</protein>
<dbReference type="GO" id="GO:0071555">
    <property type="term" value="P:cell wall organization"/>
    <property type="evidence" value="ECO:0007669"/>
    <property type="project" value="UniProtKB-KW"/>
</dbReference>
<evidence type="ECO:0000256" key="11">
    <source>
        <dbReference type="RuleBase" id="RU004136"/>
    </source>
</evidence>
<reference evidence="15 16" key="1">
    <citation type="submission" date="2020-08" db="EMBL/GenBank/DDBJ databases">
        <title>Genomic Encyclopedia of Type Strains, Phase IV (KMG-IV): sequencing the most valuable type-strain genomes for metagenomic binning, comparative biology and taxonomic classification.</title>
        <authorList>
            <person name="Goeker M."/>
        </authorList>
    </citation>
    <scope>NUCLEOTIDE SEQUENCE [LARGE SCALE GENOMIC DNA]</scope>
    <source>
        <strain evidence="15 16">DSM 27026</strain>
    </source>
</reference>
<gene>
    <name evidence="10" type="primary">murF</name>
    <name evidence="15" type="ORF">HNP71_000144</name>
</gene>
<evidence type="ECO:0000256" key="1">
    <source>
        <dbReference type="ARBA" id="ARBA00022490"/>
    </source>
</evidence>
<dbReference type="EMBL" id="JACHFJ010000001">
    <property type="protein sequence ID" value="MBB5371920.1"/>
    <property type="molecule type" value="Genomic_DNA"/>
</dbReference>
<dbReference type="Proteomes" id="UP000553706">
    <property type="component" value="Unassembled WGS sequence"/>
</dbReference>
<dbReference type="GO" id="GO:0051301">
    <property type="term" value="P:cell division"/>
    <property type="evidence" value="ECO:0007669"/>
    <property type="project" value="UniProtKB-KW"/>
</dbReference>
<evidence type="ECO:0000256" key="10">
    <source>
        <dbReference type="HAMAP-Rule" id="MF_02019"/>
    </source>
</evidence>
<evidence type="ECO:0000313" key="15">
    <source>
        <dbReference type="EMBL" id="MBB5371920.1"/>
    </source>
</evidence>
<dbReference type="InterPro" id="IPR036565">
    <property type="entry name" value="Mur-like_cat_sf"/>
</dbReference>
<keyword evidence="3 10" id="KW-0132">Cell division</keyword>
<evidence type="ECO:0000256" key="7">
    <source>
        <dbReference type="ARBA" id="ARBA00022984"/>
    </source>
</evidence>
<dbReference type="EC" id="6.3.2.10" evidence="10 11"/>
<dbReference type="InterPro" id="IPR035911">
    <property type="entry name" value="MurE/MurF_N"/>
</dbReference>
<dbReference type="UniPathway" id="UPA00219"/>
<keyword evidence="8 10" id="KW-0131">Cell cycle</keyword>
<dbReference type="InterPro" id="IPR051046">
    <property type="entry name" value="MurCDEF_CellWall_CoF430Synth"/>
</dbReference>
<comment type="similarity">
    <text evidence="10">Belongs to the MurCDEF family. MurF subfamily.</text>
</comment>
<keyword evidence="4 10" id="KW-0547">Nucleotide-binding</keyword>
<feature type="binding site" evidence="10">
    <location>
        <begin position="100"/>
        <end position="106"/>
    </location>
    <ligand>
        <name>ATP</name>
        <dbReference type="ChEBI" id="CHEBI:30616"/>
    </ligand>
</feature>
<sequence>MSLLWRAEELTHLFGQGFDVSGISIDTRTLQPGDLFVALAGERDGHDFVEAAFAKGAAAALVSREMAGNTILVGDTLKALERLGAAARARSAAKIVAVTGSVGKTTTKEMLRRTLGAFGAVHAAEASFNNHIGVPLTLARMPEDADFGVFEIGMNHSGEIAPLVALVRPHVAVVTCVDRAHLGLMGSEEAIAREKAAIYGGLEPGGTAVIPGDSAYLGLLLDSVPEGRLKIVCGREAWLRDVKAGPEGSEIQAEISGVTVRFTLLAPGLHMARNAVATLAAAVALGLDAHQAAAGLDGFAPFAGRGARRELLLPEGGSVLLLDESYNASGASMRAALAVLELQPGRHVAVLGDMLELGEHAEAEHLALLPALIQGADLVFACGTQSKALFDSLPLAKQGAHAPDAATLAPLVKAALRAGDTVLVKGSYGSRMRDVISHLESPG</sequence>
<evidence type="ECO:0000256" key="8">
    <source>
        <dbReference type="ARBA" id="ARBA00023306"/>
    </source>
</evidence>
<evidence type="ECO:0000259" key="12">
    <source>
        <dbReference type="Pfam" id="PF01225"/>
    </source>
</evidence>